<feature type="repeat" description="WD" evidence="3">
    <location>
        <begin position="673"/>
        <end position="714"/>
    </location>
</feature>
<dbReference type="Pfam" id="PF00400">
    <property type="entry name" value="WD40"/>
    <property type="match status" value="7"/>
</dbReference>
<keyword evidence="1 3" id="KW-0853">WD repeat</keyword>
<dbReference type="PROSITE" id="PS50294">
    <property type="entry name" value="WD_REPEATS_REGION"/>
    <property type="match status" value="6"/>
</dbReference>
<dbReference type="InterPro" id="IPR036322">
    <property type="entry name" value="WD40_repeat_dom_sf"/>
</dbReference>
<organism evidence="5 6">
    <name type="scientific">Mycena venus</name>
    <dbReference type="NCBI Taxonomy" id="2733690"/>
    <lineage>
        <taxon>Eukaryota</taxon>
        <taxon>Fungi</taxon>
        <taxon>Dikarya</taxon>
        <taxon>Basidiomycota</taxon>
        <taxon>Agaricomycotina</taxon>
        <taxon>Agaricomycetes</taxon>
        <taxon>Agaricomycetidae</taxon>
        <taxon>Agaricales</taxon>
        <taxon>Marasmiineae</taxon>
        <taxon>Mycenaceae</taxon>
        <taxon>Mycena</taxon>
    </lineage>
</organism>
<reference evidence="5" key="1">
    <citation type="submission" date="2020-05" db="EMBL/GenBank/DDBJ databases">
        <title>Mycena genomes resolve the evolution of fungal bioluminescence.</title>
        <authorList>
            <person name="Tsai I.J."/>
        </authorList>
    </citation>
    <scope>NUCLEOTIDE SEQUENCE</scope>
    <source>
        <strain evidence="5">CCC161011</strain>
    </source>
</reference>
<dbReference type="Gene3D" id="2.130.10.10">
    <property type="entry name" value="YVTN repeat-like/Quinoprotein amine dehydrogenase"/>
    <property type="match status" value="1"/>
</dbReference>
<evidence type="ECO:0000313" key="5">
    <source>
        <dbReference type="EMBL" id="KAF7334498.1"/>
    </source>
</evidence>
<dbReference type="SUPFAM" id="SSF50978">
    <property type="entry name" value="WD40 repeat-like"/>
    <property type="match status" value="1"/>
</dbReference>
<evidence type="ECO:0000256" key="2">
    <source>
        <dbReference type="ARBA" id="ARBA00022737"/>
    </source>
</evidence>
<evidence type="ECO:0000256" key="3">
    <source>
        <dbReference type="PROSITE-ProRule" id="PRU00221"/>
    </source>
</evidence>
<dbReference type="PANTHER" id="PTHR22847:SF728">
    <property type="entry name" value="TRANSCRIPTIONAL REPRESSOR TUP11-RELATED"/>
    <property type="match status" value="1"/>
</dbReference>
<dbReference type="InterPro" id="IPR001680">
    <property type="entry name" value="WD40_rpt"/>
</dbReference>
<name>A0A8H7CGD5_9AGAR</name>
<feature type="compositionally biased region" description="Polar residues" evidence="4">
    <location>
        <begin position="411"/>
        <end position="421"/>
    </location>
</feature>
<dbReference type="InterPro" id="IPR020472">
    <property type="entry name" value="WD40_PAC1"/>
</dbReference>
<feature type="compositionally biased region" description="Acidic residues" evidence="4">
    <location>
        <begin position="393"/>
        <end position="405"/>
    </location>
</feature>
<dbReference type="OrthoDB" id="17410at2759"/>
<keyword evidence="6" id="KW-1185">Reference proteome</keyword>
<dbReference type="CDD" id="cd00200">
    <property type="entry name" value="WD40"/>
    <property type="match status" value="1"/>
</dbReference>
<keyword evidence="2" id="KW-0677">Repeat</keyword>
<dbReference type="PROSITE" id="PS50082">
    <property type="entry name" value="WD_REPEATS_2"/>
    <property type="match status" value="6"/>
</dbReference>
<feature type="repeat" description="WD" evidence="3">
    <location>
        <begin position="715"/>
        <end position="749"/>
    </location>
</feature>
<dbReference type="InterPro" id="IPR019775">
    <property type="entry name" value="WD40_repeat_CS"/>
</dbReference>
<evidence type="ECO:0000256" key="4">
    <source>
        <dbReference type="SAM" id="MobiDB-lite"/>
    </source>
</evidence>
<dbReference type="InterPro" id="IPR015943">
    <property type="entry name" value="WD40/YVTN_repeat-like_dom_sf"/>
</dbReference>
<dbReference type="PROSITE" id="PS00678">
    <property type="entry name" value="WD_REPEATS_1"/>
    <property type="match status" value="3"/>
</dbReference>
<feature type="repeat" description="WD" evidence="3">
    <location>
        <begin position="588"/>
        <end position="615"/>
    </location>
</feature>
<feature type="compositionally biased region" description="Acidic residues" evidence="4">
    <location>
        <begin position="429"/>
        <end position="447"/>
    </location>
</feature>
<gene>
    <name evidence="5" type="ORF">MVEN_02279300</name>
</gene>
<feature type="repeat" description="WD" evidence="3">
    <location>
        <begin position="623"/>
        <end position="664"/>
    </location>
</feature>
<accession>A0A8H7CGD5</accession>
<feature type="region of interest" description="Disordered" evidence="4">
    <location>
        <begin position="388"/>
        <end position="493"/>
    </location>
</feature>
<evidence type="ECO:0000256" key="1">
    <source>
        <dbReference type="ARBA" id="ARBA00022574"/>
    </source>
</evidence>
<protein>
    <submittedName>
        <fullName evidence="5">Chromatin associated protein</fullName>
    </submittedName>
</protein>
<feature type="repeat" description="WD" evidence="3">
    <location>
        <begin position="803"/>
        <end position="839"/>
    </location>
</feature>
<dbReference type="Proteomes" id="UP000620124">
    <property type="component" value="Unassembled WGS sequence"/>
</dbReference>
<sequence length="839" mass="92044">MIEGNSHPEGGNWKVVLHTLLNASPGRTLGRMYTSLGGVLEKQANKAAYSLGLGPQVVAQKIKSYFGNGDDRLQRLDALRTTTVPSKLEKRCSKLVRYTLPTESASMQRQAFKEIVDLVTLFSGLRVHFLRTKLLNGVTSTDDISALWNRPTGSPDHKWTFWQFFAATCLSDTDISTMLEGSTVLDLFKCAEGSLSVVERLLVEHDSCEPSSYSRALCIRYLGGILDLPGFWSEMSYTHAHVANRLCSAVVQVLKDIGVDVLTLGSLDELEQAFDYEGVDLLASTALIGISTWFDKLDRGDWPALPWYDTFCQFVQLLHMPRAVEFLPESSACATTILENILPTGYQAVKLNVRVNSENKTAEAPDTNCDNSLADLHCNNNSMTSVHTKTLDQDDAQGADSDYEDRGDVQSMGSSQVSSENGAHVSPASEEESHDSDTQLDDNDVCDFDFASDTGQGLGSNSNGNSRIKLDQPESNRLPLFGPGSSPSSRWAPTAVPAPPTYMNDFLNNLELSTIHPDWKKEGSDWFVIYNPKVKRTLDVSLIHTFIHETVVCCIQFSGDGKYLATGSGRKICFLADDTLSQTGDIYIRSVRFSPDGRYLATGAEDERIRVWDIEMRRIRVIFEGHHQDIYSLDFSLDGRRLVSGSGDATVRIWDMDDYGATRTLTAQPESDAPDDDAGVMAVAISPDGSLIAAGCVDALVRVWSVSTMQLVDVLRGHQNSVHSVVFTKDGGGIVSGALDNTIRCWDLRAKTKKEGIPCTVFAGHKDYVLSVGISRDAQWIVSGSKDRGVHFWDSNGVVQCMLQGHKNSVISTSLHPVGSLLATGSGDKLARIWNFNTV</sequence>
<feature type="repeat" description="WD" evidence="3">
    <location>
        <begin position="762"/>
        <end position="794"/>
    </location>
</feature>
<dbReference type="PRINTS" id="PR00320">
    <property type="entry name" value="GPROTEINBRPT"/>
</dbReference>
<comment type="caution">
    <text evidence="5">The sequence shown here is derived from an EMBL/GenBank/DDBJ whole genome shotgun (WGS) entry which is preliminary data.</text>
</comment>
<evidence type="ECO:0000313" key="6">
    <source>
        <dbReference type="Proteomes" id="UP000620124"/>
    </source>
</evidence>
<proteinExistence type="predicted"/>
<dbReference type="SMART" id="SM00320">
    <property type="entry name" value="WD40"/>
    <property type="match status" value="7"/>
</dbReference>
<dbReference type="EMBL" id="JACAZI010000026">
    <property type="protein sequence ID" value="KAF7334498.1"/>
    <property type="molecule type" value="Genomic_DNA"/>
</dbReference>
<dbReference type="AlphaFoldDB" id="A0A8H7CGD5"/>
<dbReference type="PANTHER" id="PTHR22847">
    <property type="entry name" value="WD40 REPEAT PROTEIN"/>
    <property type="match status" value="1"/>
</dbReference>